<reference evidence="1 2" key="1">
    <citation type="journal article" date="2015" name="J. Virol.">
        <title>Sinorhizobium meliloti Phage ?M9 Defines a New Group of T4 Superfamily Phages with Unusual Genomic Features but a Common T=16 Capsid.</title>
        <authorList>
            <person name="Johnson M.C."/>
            <person name="Tatum K.B."/>
            <person name="Lynn J.S."/>
            <person name="Brewer T.E."/>
            <person name="Lu S."/>
            <person name="Washburn B.K."/>
            <person name="Stroupe M.E."/>
            <person name="Jones K.M."/>
        </authorList>
    </citation>
    <scope>NUCLEOTIDE SEQUENCE [LARGE SCALE GENOMIC DNA]</scope>
</reference>
<reference evidence="2" key="2">
    <citation type="submission" date="2015-03" db="EMBL/GenBank/DDBJ databases">
        <title>The genome and structure of Sinorhizobium meliloti phage phiM9.</title>
        <authorList>
            <person name="Johnson M.C."/>
            <person name="Tatum K.B."/>
            <person name="Lynn J.S."/>
            <person name="Brewer T.E."/>
            <person name="Washburn B.K."/>
            <person name="Stroupe M.E."/>
            <person name="Jones K.M."/>
        </authorList>
    </citation>
    <scope>NUCLEOTIDE SEQUENCE [LARGE SCALE GENOMIC DNA]</scope>
</reference>
<keyword evidence="2" id="KW-1185">Reference proteome</keyword>
<evidence type="ECO:0000313" key="2">
    <source>
        <dbReference type="Proteomes" id="UP000033804"/>
    </source>
</evidence>
<organism evidence="1 2">
    <name type="scientific">Sinorhizobium phage phiM9</name>
    <dbReference type="NCBI Taxonomy" id="1636182"/>
    <lineage>
        <taxon>Viruses</taxon>
        <taxon>Duplodnaviria</taxon>
        <taxon>Heunggongvirae</taxon>
        <taxon>Uroviricota</taxon>
        <taxon>Caudoviricetes</taxon>
        <taxon>Pootjesviridae</taxon>
        <taxon>Emnonavirus</taxon>
        <taxon>Emnonavirus phiM9</taxon>
    </lineage>
</organism>
<gene>
    <name evidence="1" type="ORF">Sm_phiM9_080</name>
</gene>
<dbReference type="KEGG" id="vg:26517762"/>
<evidence type="ECO:0000313" key="1">
    <source>
        <dbReference type="EMBL" id="AKE44710.1"/>
    </source>
</evidence>
<proteinExistence type="predicted"/>
<name>A0A0F6R5U1_9CAUD</name>
<dbReference type="Proteomes" id="UP000033804">
    <property type="component" value="Segment"/>
</dbReference>
<accession>A0A0F6R5U1</accession>
<protein>
    <submittedName>
        <fullName evidence="1">Uncharacterized protein</fullName>
    </submittedName>
</protein>
<dbReference type="EMBL" id="KP881232">
    <property type="protein sequence ID" value="AKE44710.1"/>
    <property type="molecule type" value="Genomic_DNA"/>
</dbReference>
<sequence>MMRIKSKEEYKALLELHDYNQKLFKLHVENERWHLSEPLRKICNEQWDAIRRYEKTNGIQRYKRTTENPK</sequence>
<dbReference type="GeneID" id="26517762"/>
<dbReference type="RefSeq" id="YP_009189464.1">
    <property type="nucleotide sequence ID" value="NC_028676.1"/>
</dbReference>